<keyword evidence="1" id="KW-0812">Transmembrane</keyword>
<name>A0A4Y1RZJ0_PRUDU</name>
<proteinExistence type="predicted"/>
<gene>
    <name evidence="2" type="ORF">Prudu_022499</name>
</gene>
<dbReference type="AlphaFoldDB" id="A0A4Y1RZJ0"/>
<dbReference type="EMBL" id="AP019304">
    <property type="protein sequence ID" value="BBH09870.1"/>
    <property type="molecule type" value="Genomic_DNA"/>
</dbReference>
<feature type="transmembrane region" description="Helical" evidence="1">
    <location>
        <begin position="57"/>
        <end position="80"/>
    </location>
</feature>
<keyword evidence="1" id="KW-0472">Membrane</keyword>
<evidence type="ECO:0000256" key="1">
    <source>
        <dbReference type="SAM" id="Phobius"/>
    </source>
</evidence>
<protein>
    <submittedName>
        <fullName evidence="2">Uncharacterized protein</fullName>
    </submittedName>
</protein>
<organism evidence="2">
    <name type="scientific">Prunus dulcis</name>
    <name type="common">Almond</name>
    <name type="synonym">Amygdalus dulcis</name>
    <dbReference type="NCBI Taxonomy" id="3755"/>
    <lineage>
        <taxon>Eukaryota</taxon>
        <taxon>Viridiplantae</taxon>
        <taxon>Streptophyta</taxon>
        <taxon>Embryophyta</taxon>
        <taxon>Tracheophyta</taxon>
        <taxon>Spermatophyta</taxon>
        <taxon>Magnoliopsida</taxon>
        <taxon>eudicotyledons</taxon>
        <taxon>Gunneridae</taxon>
        <taxon>Pentapetalae</taxon>
        <taxon>rosids</taxon>
        <taxon>fabids</taxon>
        <taxon>Rosales</taxon>
        <taxon>Rosaceae</taxon>
        <taxon>Amygdaloideae</taxon>
        <taxon>Amygdaleae</taxon>
        <taxon>Prunus</taxon>
    </lineage>
</organism>
<reference evidence="2" key="1">
    <citation type="journal article" date="2019" name="Science">
        <title>Mutation of a bHLH transcription factor allowed almond domestication.</title>
        <authorList>
            <person name="Sanchez-Perez R."/>
            <person name="Pavan S."/>
            <person name="Mazzeo R."/>
            <person name="Moldovan C."/>
            <person name="Aiese Cigliano R."/>
            <person name="Del Cueto J."/>
            <person name="Ricciardi F."/>
            <person name="Lotti C."/>
            <person name="Ricciardi L."/>
            <person name="Dicenta F."/>
            <person name="Lopez-Marques R.L."/>
            <person name="Lindberg Moller B."/>
        </authorList>
    </citation>
    <scope>NUCLEOTIDE SEQUENCE</scope>
</reference>
<evidence type="ECO:0000313" key="2">
    <source>
        <dbReference type="EMBL" id="BBH09870.1"/>
    </source>
</evidence>
<keyword evidence="1" id="KW-1133">Transmembrane helix</keyword>
<accession>A0A4Y1RZJ0</accession>
<sequence length="92" mass="10420">MNTKLLLGFDFGPEMKDRSDSNTERVTASTSLNVLTTTIVSLSLLRDEKLDPLRFPIALWIALFTIFLEVKYFLTSVVSAPDSLPRLLRMID</sequence>